<proteinExistence type="predicted"/>
<dbReference type="WBParaSite" id="jg8655">
    <property type="protein sequence ID" value="jg8655"/>
    <property type="gene ID" value="jg8655"/>
</dbReference>
<feature type="region of interest" description="Disordered" evidence="1">
    <location>
        <begin position="49"/>
        <end position="108"/>
    </location>
</feature>
<dbReference type="Proteomes" id="UP000887574">
    <property type="component" value="Unplaced"/>
</dbReference>
<name>A0A915ERA9_9BILA</name>
<dbReference type="AlphaFoldDB" id="A0A915ERA9"/>
<evidence type="ECO:0000313" key="2">
    <source>
        <dbReference type="Proteomes" id="UP000887574"/>
    </source>
</evidence>
<evidence type="ECO:0000256" key="1">
    <source>
        <dbReference type="SAM" id="MobiDB-lite"/>
    </source>
</evidence>
<sequence length="347" mass="39499">MLGYVGQIDEARRNALIYQLQKQRLDYARFHVQKVALLKQISDQDNHFNSQLLSHSPTNTPVPATPKSPPNYSVKVRRSSDPSNNPSNDHLPQPDPFTDPPSEIVSTTSRYTTASTICDTLSHALAFFTSKEGRTSPFDHLEDTNTSSKVEEIILLGQGFEGASASSTLERKERIVDQRKVVDEQVHFVHEHIRSYRLETVLNLAGSEILDQIKVGEQRTAEEKTKYLEDTREDGEVNRNRPTRWEDQPVMFQKDAEWSRTTPVKERAVQEGIQGLQGSGQRLVDQPADLTTAFKYQEDQCVDQQLSNQRGPIVHTESISTPVREKAVQQGWRFRIPVRNHRSSQNI</sequence>
<accession>A0A915ERA9</accession>
<reference evidence="3" key="1">
    <citation type="submission" date="2022-11" db="UniProtKB">
        <authorList>
            <consortium name="WormBaseParasite"/>
        </authorList>
    </citation>
    <scope>IDENTIFICATION</scope>
</reference>
<protein>
    <submittedName>
        <fullName evidence="3">Uncharacterized protein</fullName>
    </submittedName>
</protein>
<organism evidence="2 3">
    <name type="scientific">Ditylenchus dipsaci</name>
    <dbReference type="NCBI Taxonomy" id="166011"/>
    <lineage>
        <taxon>Eukaryota</taxon>
        <taxon>Metazoa</taxon>
        <taxon>Ecdysozoa</taxon>
        <taxon>Nematoda</taxon>
        <taxon>Chromadorea</taxon>
        <taxon>Rhabditida</taxon>
        <taxon>Tylenchina</taxon>
        <taxon>Tylenchomorpha</taxon>
        <taxon>Sphaerularioidea</taxon>
        <taxon>Anguinidae</taxon>
        <taxon>Anguininae</taxon>
        <taxon>Ditylenchus</taxon>
    </lineage>
</organism>
<keyword evidence="2" id="KW-1185">Reference proteome</keyword>
<evidence type="ECO:0000313" key="3">
    <source>
        <dbReference type="WBParaSite" id="jg8655"/>
    </source>
</evidence>
<feature type="compositionally biased region" description="Polar residues" evidence="1">
    <location>
        <begin position="49"/>
        <end position="62"/>
    </location>
</feature>